<keyword evidence="3" id="KW-0813">Transport</keyword>
<gene>
    <name evidence="9" type="ORF">GCM10010531_29150</name>
</gene>
<organism evidence="9 10">
    <name type="scientific">Blastococcus jejuensis</name>
    <dbReference type="NCBI Taxonomy" id="351224"/>
    <lineage>
        <taxon>Bacteria</taxon>
        <taxon>Bacillati</taxon>
        <taxon>Actinomycetota</taxon>
        <taxon>Actinomycetes</taxon>
        <taxon>Geodermatophilales</taxon>
        <taxon>Geodermatophilaceae</taxon>
        <taxon>Blastococcus</taxon>
    </lineage>
</organism>
<reference evidence="10" key="1">
    <citation type="journal article" date="2019" name="Int. J. Syst. Evol. Microbiol.">
        <title>The Global Catalogue of Microorganisms (GCM) 10K type strain sequencing project: providing services to taxonomists for standard genome sequencing and annotation.</title>
        <authorList>
            <consortium name="The Broad Institute Genomics Platform"/>
            <consortium name="The Broad Institute Genome Sequencing Center for Infectious Disease"/>
            <person name="Wu L."/>
            <person name="Ma J."/>
        </authorList>
    </citation>
    <scope>NUCLEOTIDE SEQUENCE [LARGE SCALE GENOMIC DNA]</scope>
    <source>
        <strain evidence="10">JCM 15614</strain>
    </source>
</reference>
<feature type="transmembrane region" description="Helical" evidence="8">
    <location>
        <begin position="181"/>
        <end position="201"/>
    </location>
</feature>
<feature type="transmembrane region" description="Helical" evidence="8">
    <location>
        <begin position="123"/>
        <end position="143"/>
    </location>
</feature>
<feature type="transmembrane region" description="Helical" evidence="8">
    <location>
        <begin position="269"/>
        <end position="298"/>
    </location>
</feature>
<evidence type="ECO:0000256" key="1">
    <source>
        <dbReference type="ARBA" id="ARBA00004651"/>
    </source>
</evidence>
<feature type="transmembrane region" description="Helical" evidence="8">
    <location>
        <begin position="343"/>
        <end position="363"/>
    </location>
</feature>
<evidence type="ECO:0000313" key="10">
    <source>
        <dbReference type="Proteomes" id="UP001499924"/>
    </source>
</evidence>
<feature type="transmembrane region" description="Helical" evidence="8">
    <location>
        <begin position="155"/>
        <end position="175"/>
    </location>
</feature>
<sequence length="366" mass="36565">MAVTLRGARAGRAGVDPSPARRRLRPALVLCGAGLALVLTVLAGVWIGAFPLPPGAVVLTLLDRALGPLTGVEIAGGLDPTGAAVLLELRLPRVLLGVLVGAGLAVSGAAYQGVFRNALADPYLLGAAAGAGLGATLVIAYAPSQSLGPVGVVPLAAFVGALLGVGAALALGTAAGGSQSATLLLAGIAVASFLAAGQTLIQQQNTEDLREVYGWLLGQLGRAQWSDVGLVLPYLGTAVVVLLLCGRALDVLAVGDDEARSLGVHPGRLRLLVIVAASLATAAAVAVSGLIGFVGLVVPHVARRLIGSSYHLVLPASLLLGGGFLVLADLVARTVLAPAELPIGVVTAFIGAPFFAGLLWMGARRR</sequence>
<feature type="transmembrane region" description="Helical" evidence="8">
    <location>
        <begin position="228"/>
        <end position="249"/>
    </location>
</feature>
<keyword evidence="6 8" id="KW-1133">Transmembrane helix</keyword>
<feature type="transmembrane region" description="Helical" evidence="8">
    <location>
        <begin position="94"/>
        <end position="111"/>
    </location>
</feature>
<keyword evidence="4" id="KW-1003">Cell membrane</keyword>
<dbReference type="SUPFAM" id="SSF81345">
    <property type="entry name" value="ABC transporter involved in vitamin B12 uptake, BtuC"/>
    <property type="match status" value="1"/>
</dbReference>
<feature type="transmembrane region" description="Helical" evidence="8">
    <location>
        <begin position="310"/>
        <end position="331"/>
    </location>
</feature>
<comment type="similarity">
    <text evidence="2">Belongs to the binding-protein-dependent transport system permease family. FecCD subfamily.</text>
</comment>
<dbReference type="EMBL" id="BAAAVV010000006">
    <property type="protein sequence ID" value="GAA3173755.1"/>
    <property type="molecule type" value="Genomic_DNA"/>
</dbReference>
<dbReference type="RefSeq" id="WP_344689663.1">
    <property type="nucleotide sequence ID" value="NZ_BAAAVV010000006.1"/>
</dbReference>
<name>A0ABP6PBM1_9ACTN</name>
<evidence type="ECO:0000313" key="9">
    <source>
        <dbReference type="EMBL" id="GAA3173755.1"/>
    </source>
</evidence>
<evidence type="ECO:0000256" key="4">
    <source>
        <dbReference type="ARBA" id="ARBA00022475"/>
    </source>
</evidence>
<dbReference type="Gene3D" id="1.10.3470.10">
    <property type="entry name" value="ABC transporter involved in vitamin B12 uptake, BtuC"/>
    <property type="match status" value="1"/>
</dbReference>
<evidence type="ECO:0008006" key="11">
    <source>
        <dbReference type="Google" id="ProtNLM"/>
    </source>
</evidence>
<dbReference type="CDD" id="cd06550">
    <property type="entry name" value="TM_ABC_iron-siderophores_like"/>
    <property type="match status" value="1"/>
</dbReference>
<protein>
    <recommendedName>
        <fullName evidence="11">Iron complex transport system permease protein</fullName>
    </recommendedName>
</protein>
<evidence type="ECO:0000256" key="8">
    <source>
        <dbReference type="SAM" id="Phobius"/>
    </source>
</evidence>
<accession>A0ABP6PBM1</accession>
<dbReference type="PANTHER" id="PTHR30472">
    <property type="entry name" value="FERRIC ENTEROBACTIN TRANSPORT SYSTEM PERMEASE PROTEIN"/>
    <property type="match status" value="1"/>
</dbReference>
<dbReference type="Pfam" id="PF01032">
    <property type="entry name" value="FecCD"/>
    <property type="match status" value="1"/>
</dbReference>
<keyword evidence="5 8" id="KW-0812">Transmembrane</keyword>
<keyword evidence="7 8" id="KW-0472">Membrane</keyword>
<evidence type="ECO:0000256" key="5">
    <source>
        <dbReference type="ARBA" id="ARBA00022692"/>
    </source>
</evidence>
<dbReference type="InterPro" id="IPR000522">
    <property type="entry name" value="ABC_transptr_permease_BtuC"/>
</dbReference>
<proteinExistence type="inferred from homology"/>
<dbReference type="PANTHER" id="PTHR30472:SF25">
    <property type="entry name" value="ABC TRANSPORTER PERMEASE PROTEIN MJ0876-RELATED"/>
    <property type="match status" value="1"/>
</dbReference>
<feature type="transmembrane region" description="Helical" evidence="8">
    <location>
        <begin position="27"/>
        <end position="49"/>
    </location>
</feature>
<comment type="caution">
    <text evidence="9">The sequence shown here is derived from an EMBL/GenBank/DDBJ whole genome shotgun (WGS) entry which is preliminary data.</text>
</comment>
<feature type="transmembrane region" description="Helical" evidence="8">
    <location>
        <begin position="69"/>
        <end position="87"/>
    </location>
</feature>
<keyword evidence="10" id="KW-1185">Reference proteome</keyword>
<dbReference type="Proteomes" id="UP001499924">
    <property type="component" value="Unassembled WGS sequence"/>
</dbReference>
<evidence type="ECO:0000256" key="2">
    <source>
        <dbReference type="ARBA" id="ARBA00007935"/>
    </source>
</evidence>
<evidence type="ECO:0000256" key="6">
    <source>
        <dbReference type="ARBA" id="ARBA00022989"/>
    </source>
</evidence>
<comment type="subcellular location">
    <subcellularLocation>
        <location evidence="1">Cell membrane</location>
        <topology evidence="1">Multi-pass membrane protein</topology>
    </subcellularLocation>
</comment>
<dbReference type="InterPro" id="IPR037294">
    <property type="entry name" value="ABC_BtuC-like"/>
</dbReference>
<evidence type="ECO:0000256" key="7">
    <source>
        <dbReference type="ARBA" id="ARBA00023136"/>
    </source>
</evidence>
<evidence type="ECO:0000256" key="3">
    <source>
        <dbReference type="ARBA" id="ARBA00022448"/>
    </source>
</evidence>